<keyword evidence="6" id="KW-1185">Reference proteome</keyword>
<sequence>MRGSTISFLGICGMVLACVSAHAETIDAASAELQNVDGQVVGIVALRQTDTGGVWLNASFSNLPFGTHAFHIHEAGECEGDFKSAGGHYAPAGNNHGVLQKDGPHAGDLPNIHVPADGRLNVEVFAPNIDLARNAKNTLFDEDGSALVVHAGVDDYKSQPSGDAGARIACGVVTNKIIDSSQR</sequence>
<dbReference type="Gene3D" id="2.60.40.200">
    <property type="entry name" value="Superoxide dismutase, copper/zinc binding domain"/>
    <property type="match status" value="1"/>
</dbReference>
<comment type="similarity">
    <text evidence="1 2">Belongs to the Cu-Zn superoxide dismutase family.</text>
</comment>
<dbReference type="InterPro" id="IPR018152">
    <property type="entry name" value="SOD_Cu/Zn_BS"/>
</dbReference>
<evidence type="ECO:0000256" key="2">
    <source>
        <dbReference type="RuleBase" id="RU000393"/>
    </source>
</evidence>
<dbReference type="InterPro" id="IPR001424">
    <property type="entry name" value="SOD_Cu_Zn_dom"/>
</dbReference>
<keyword evidence="2" id="KW-0479">Metal-binding</keyword>
<dbReference type="EMBL" id="LN829119">
    <property type="protein sequence ID" value="CPR16060.1"/>
    <property type="molecule type" value="Genomic_DNA"/>
</dbReference>
<dbReference type="InterPro" id="IPR024134">
    <property type="entry name" value="SOD_Cu/Zn_/chaperone"/>
</dbReference>
<dbReference type="PROSITE" id="PS51257">
    <property type="entry name" value="PROKAR_LIPOPROTEIN"/>
    <property type="match status" value="1"/>
</dbReference>
<keyword evidence="2" id="KW-0862">Zinc</keyword>
<accession>A0A0D6JBC1</accession>
<keyword evidence="3" id="KW-0732">Signal</keyword>
<organism evidence="5 6">
    <name type="scientific">Candidatus Filomicrobium marinum</name>
    <dbReference type="NCBI Taxonomy" id="1608628"/>
    <lineage>
        <taxon>Bacteria</taxon>
        <taxon>Pseudomonadati</taxon>
        <taxon>Pseudomonadota</taxon>
        <taxon>Alphaproteobacteria</taxon>
        <taxon>Hyphomicrobiales</taxon>
        <taxon>Hyphomicrobiaceae</taxon>
        <taxon>Filomicrobium</taxon>
    </lineage>
</organism>
<dbReference type="PANTHER" id="PTHR10003">
    <property type="entry name" value="SUPEROXIDE DISMUTASE CU-ZN -RELATED"/>
    <property type="match status" value="1"/>
</dbReference>
<name>A0A0D6JBC1_9HYPH</name>
<dbReference type="PRINTS" id="PR00068">
    <property type="entry name" value="CUZNDISMTASE"/>
</dbReference>
<evidence type="ECO:0000313" key="6">
    <source>
        <dbReference type="Proteomes" id="UP000033187"/>
    </source>
</evidence>
<feature type="signal peptide" evidence="3">
    <location>
        <begin position="1"/>
        <end position="23"/>
    </location>
</feature>
<evidence type="ECO:0000256" key="1">
    <source>
        <dbReference type="ARBA" id="ARBA00010457"/>
    </source>
</evidence>
<evidence type="ECO:0000259" key="4">
    <source>
        <dbReference type="Pfam" id="PF00080"/>
    </source>
</evidence>
<proteinExistence type="inferred from homology"/>
<evidence type="ECO:0000256" key="3">
    <source>
        <dbReference type="SAM" id="SignalP"/>
    </source>
</evidence>
<dbReference type="KEGG" id="fil:BN1229_v1_0626"/>
<feature type="chain" id="PRO_5002306063" description="Superoxide dismutase [Cu-Zn]" evidence="3">
    <location>
        <begin position="24"/>
        <end position="183"/>
    </location>
</feature>
<reference evidence="6" key="1">
    <citation type="submission" date="2015-02" db="EMBL/GenBank/DDBJ databases">
        <authorList>
            <person name="Chooi Y.-H."/>
        </authorList>
    </citation>
    <scope>NUCLEOTIDE SEQUENCE [LARGE SCALE GENOMIC DNA]</scope>
    <source>
        <strain evidence="6">strain Y</strain>
    </source>
</reference>
<dbReference type="Proteomes" id="UP000033187">
    <property type="component" value="Chromosome 1"/>
</dbReference>
<dbReference type="AlphaFoldDB" id="A0A0D6JBC1"/>
<evidence type="ECO:0000313" key="5">
    <source>
        <dbReference type="EMBL" id="CPR16060.1"/>
    </source>
</evidence>
<dbReference type="InterPro" id="IPR036423">
    <property type="entry name" value="SOD-like_Cu/Zn_dom_sf"/>
</dbReference>
<comment type="function">
    <text evidence="2">Destroys radicals which are normally produced within the cells and which are toxic to biological systems.</text>
</comment>
<gene>
    <name evidence="5" type="primary">sodC</name>
    <name evidence="5" type="ORF">YBN1229_v1_0630</name>
</gene>
<dbReference type="PROSITE" id="PS00332">
    <property type="entry name" value="SOD_CU_ZN_2"/>
    <property type="match status" value="1"/>
</dbReference>
<dbReference type="SUPFAM" id="SSF49329">
    <property type="entry name" value="Cu,Zn superoxide dismutase-like"/>
    <property type="match status" value="1"/>
</dbReference>
<dbReference type="Pfam" id="PF00080">
    <property type="entry name" value="Sod_Cu"/>
    <property type="match status" value="1"/>
</dbReference>
<dbReference type="GO" id="GO:0004784">
    <property type="term" value="F:superoxide dismutase activity"/>
    <property type="evidence" value="ECO:0007669"/>
    <property type="project" value="UniProtKB-EC"/>
</dbReference>
<protein>
    <recommendedName>
        <fullName evidence="2">Superoxide dismutase [Cu-Zn]</fullName>
        <ecNumber evidence="2">1.15.1.1</ecNumber>
    </recommendedName>
</protein>
<dbReference type="KEGG" id="fiy:BN1229_v1_0630"/>
<keyword evidence="2" id="KW-0186">Copper</keyword>
<dbReference type="EC" id="1.15.1.1" evidence="2"/>
<comment type="cofactor">
    <cofactor evidence="2">
        <name>Cu cation</name>
        <dbReference type="ChEBI" id="CHEBI:23378"/>
    </cofactor>
    <text evidence="2">Binds 1 copper ion per subunit.</text>
</comment>
<comment type="catalytic activity">
    <reaction evidence="2">
        <text>2 superoxide + 2 H(+) = H2O2 + O2</text>
        <dbReference type="Rhea" id="RHEA:20696"/>
        <dbReference type="ChEBI" id="CHEBI:15378"/>
        <dbReference type="ChEBI" id="CHEBI:15379"/>
        <dbReference type="ChEBI" id="CHEBI:16240"/>
        <dbReference type="ChEBI" id="CHEBI:18421"/>
        <dbReference type="EC" id="1.15.1.1"/>
    </reaction>
</comment>
<dbReference type="CDD" id="cd00305">
    <property type="entry name" value="Cu-Zn_Superoxide_Dismutase"/>
    <property type="match status" value="1"/>
</dbReference>
<comment type="cofactor">
    <cofactor evidence="2">
        <name>Zn(2+)</name>
        <dbReference type="ChEBI" id="CHEBI:29105"/>
    </cofactor>
    <text evidence="2">Binds 1 zinc ion per subunit.</text>
</comment>
<feature type="domain" description="Superoxide dismutase copper/zinc binding" evidence="4">
    <location>
        <begin position="41"/>
        <end position="173"/>
    </location>
</feature>
<keyword evidence="2 5" id="KW-0560">Oxidoreductase</keyword>
<dbReference type="GO" id="GO:0005507">
    <property type="term" value="F:copper ion binding"/>
    <property type="evidence" value="ECO:0007669"/>
    <property type="project" value="InterPro"/>
</dbReference>